<feature type="region of interest" description="Disordered" evidence="5">
    <location>
        <begin position="1"/>
        <end position="70"/>
    </location>
</feature>
<dbReference type="EMBL" id="NEDP02002599">
    <property type="protein sequence ID" value="OWF50463.1"/>
    <property type="molecule type" value="Genomic_DNA"/>
</dbReference>
<feature type="domain" description="Vps72/YL1 C-terminal" evidence="6">
    <location>
        <begin position="126"/>
        <end position="155"/>
    </location>
</feature>
<organism evidence="7 8">
    <name type="scientific">Mizuhopecten yessoensis</name>
    <name type="common">Japanese scallop</name>
    <name type="synonym">Patinopecten yessoensis</name>
    <dbReference type="NCBI Taxonomy" id="6573"/>
    <lineage>
        <taxon>Eukaryota</taxon>
        <taxon>Metazoa</taxon>
        <taxon>Spiralia</taxon>
        <taxon>Lophotrochozoa</taxon>
        <taxon>Mollusca</taxon>
        <taxon>Bivalvia</taxon>
        <taxon>Autobranchia</taxon>
        <taxon>Pteriomorphia</taxon>
        <taxon>Pectinida</taxon>
        <taxon>Pectinoidea</taxon>
        <taxon>Pectinidae</taxon>
        <taxon>Mizuhopecten</taxon>
    </lineage>
</organism>
<accession>A0A210QNZ6</accession>
<name>A0A210QNZ6_MIZYE</name>
<dbReference type="GO" id="GO:0006338">
    <property type="term" value="P:chromatin remodeling"/>
    <property type="evidence" value="ECO:0007669"/>
    <property type="project" value="InterPro"/>
</dbReference>
<evidence type="ECO:0000313" key="7">
    <source>
        <dbReference type="EMBL" id="OWF50463.1"/>
    </source>
</evidence>
<dbReference type="AlphaFoldDB" id="A0A210QNZ6"/>
<dbReference type="InterPro" id="IPR013272">
    <property type="entry name" value="Vps72/YL1_C"/>
</dbReference>
<evidence type="ECO:0000313" key="8">
    <source>
        <dbReference type="Proteomes" id="UP000242188"/>
    </source>
</evidence>
<evidence type="ECO:0000256" key="5">
    <source>
        <dbReference type="SAM" id="MobiDB-lite"/>
    </source>
</evidence>
<dbReference type="SMART" id="SM00993">
    <property type="entry name" value="YL1_C"/>
    <property type="match status" value="1"/>
</dbReference>
<evidence type="ECO:0000256" key="2">
    <source>
        <dbReference type="ARBA" id="ARBA00023015"/>
    </source>
</evidence>
<gene>
    <name evidence="7" type="ORF">KP79_PYT19388</name>
</gene>
<dbReference type="Proteomes" id="UP000242188">
    <property type="component" value="Unassembled WGS sequence"/>
</dbReference>
<keyword evidence="3" id="KW-0804">Transcription</keyword>
<dbReference type="PANTHER" id="PTHR31200:SF1">
    <property type="entry name" value="INO80 COMPLEX SUBUNIT C"/>
    <property type="match status" value="1"/>
</dbReference>
<proteinExistence type="predicted"/>
<sequence length="177" mass="19316">MASTRNRKPAKSKNTSPATTPAKKKRPATPSSGVLTPQEATEEVIVPGETAAESPSTLSGETTDKIPIFKDPNFVHSSKGAASSKRTRIWKNFKQIVAAEKLLPWKPDDVTYGSIEAPPSFKPAKKYSDISGLPAFYRDPETKLRYSTAEEYSRLKLMPNDLVTGCLVLRKANAPVP</sequence>
<reference evidence="7 8" key="1">
    <citation type="journal article" date="2017" name="Nat. Ecol. Evol.">
        <title>Scallop genome provides insights into evolution of bilaterian karyotype and development.</title>
        <authorList>
            <person name="Wang S."/>
            <person name="Zhang J."/>
            <person name="Jiao W."/>
            <person name="Li J."/>
            <person name="Xun X."/>
            <person name="Sun Y."/>
            <person name="Guo X."/>
            <person name="Huan P."/>
            <person name="Dong B."/>
            <person name="Zhang L."/>
            <person name="Hu X."/>
            <person name="Sun X."/>
            <person name="Wang J."/>
            <person name="Zhao C."/>
            <person name="Wang Y."/>
            <person name="Wang D."/>
            <person name="Huang X."/>
            <person name="Wang R."/>
            <person name="Lv J."/>
            <person name="Li Y."/>
            <person name="Zhang Z."/>
            <person name="Liu B."/>
            <person name="Lu W."/>
            <person name="Hui Y."/>
            <person name="Liang J."/>
            <person name="Zhou Z."/>
            <person name="Hou R."/>
            <person name="Li X."/>
            <person name="Liu Y."/>
            <person name="Li H."/>
            <person name="Ning X."/>
            <person name="Lin Y."/>
            <person name="Zhao L."/>
            <person name="Xing Q."/>
            <person name="Dou J."/>
            <person name="Li Y."/>
            <person name="Mao J."/>
            <person name="Guo H."/>
            <person name="Dou H."/>
            <person name="Li T."/>
            <person name="Mu C."/>
            <person name="Jiang W."/>
            <person name="Fu Q."/>
            <person name="Fu X."/>
            <person name="Miao Y."/>
            <person name="Liu J."/>
            <person name="Yu Q."/>
            <person name="Li R."/>
            <person name="Liao H."/>
            <person name="Li X."/>
            <person name="Kong Y."/>
            <person name="Jiang Z."/>
            <person name="Chourrout D."/>
            <person name="Li R."/>
            <person name="Bao Z."/>
        </authorList>
    </citation>
    <scope>NUCLEOTIDE SEQUENCE [LARGE SCALE GENOMIC DNA]</scope>
    <source>
        <strain evidence="7 8">PY_sf001</strain>
    </source>
</reference>
<evidence type="ECO:0000256" key="1">
    <source>
        <dbReference type="ARBA" id="ARBA00004123"/>
    </source>
</evidence>
<dbReference type="PANTHER" id="PTHR31200">
    <property type="entry name" value="INO80 COMPLEX SUBUNIT C"/>
    <property type="match status" value="1"/>
</dbReference>
<dbReference type="STRING" id="6573.A0A210QNZ6"/>
<evidence type="ECO:0000256" key="4">
    <source>
        <dbReference type="ARBA" id="ARBA00023242"/>
    </source>
</evidence>
<evidence type="ECO:0000259" key="6">
    <source>
        <dbReference type="SMART" id="SM00993"/>
    </source>
</evidence>
<protein>
    <submittedName>
        <fullName evidence="7">INO80 complex subunit C</fullName>
    </submittedName>
</protein>
<keyword evidence="2" id="KW-0805">Transcription regulation</keyword>
<feature type="compositionally biased region" description="Polar residues" evidence="5">
    <location>
        <begin position="29"/>
        <end position="39"/>
    </location>
</feature>
<evidence type="ECO:0000256" key="3">
    <source>
        <dbReference type="ARBA" id="ARBA00023163"/>
    </source>
</evidence>
<feature type="compositionally biased region" description="Basic residues" evidence="5">
    <location>
        <begin position="1"/>
        <end position="11"/>
    </location>
</feature>
<dbReference type="InterPro" id="IPR029525">
    <property type="entry name" value="INO80C/Ies6"/>
</dbReference>
<comment type="subcellular location">
    <subcellularLocation>
        <location evidence="1">Nucleus</location>
    </subcellularLocation>
</comment>
<dbReference type="GO" id="GO:0031011">
    <property type="term" value="C:Ino80 complex"/>
    <property type="evidence" value="ECO:0007669"/>
    <property type="project" value="InterPro"/>
</dbReference>
<comment type="caution">
    <text evidence="7">The sequence shown here is derived from an EMBL/GenBank/DDBJ whole genome shotgun (WGS) entry which is preliminary data.</text>
</comment>
<dbReference type="OrthoDB" id="49520at2759"/>
<keyword evidence="4" id="KW-0539">Nucleus</keyword>
<keyword evidence="8" id="KW-1185">Reference proteome</keyword>
<dbReference type="Pfam" id="PF08265">
    <property type="entry name" value="YL1_C"/>
    <property type="match status" value="1"/>
</dbReference>